<gene>
    <name evidence="3" type="ORF">BN656_02206</name>
</gene>
<dbReference type="Proteomes" id="UP000018141">
    <property type="component" value="Unassembled WGS sequence"/>
</dbReference>
<feature type="domain" description="HTH cro/C1-type" evidence="2">
    <location>
        <begin position="13"/>
        <end position="67"/>
    </location>
</feature>
<reference evidence="3" key="1">
    <citation type="submission" date="2012-11" db="EMBL/GenBank/DDBJ databases">
        <title>Dependencies among metagenomic species, viruses, plasmids and units of genetic variation.</title>
        <authorList>
            <person name="Nielsen H.B."/>
            <person name="Almeida M."/>
            <person name="Juncker A.S."/>
            <person name="Rasmussen S."/>
            <person name="Li J."/>
            <person name="Sunagawa S."/>
            <person name="Plichta D."/>
            <person name="Gautier L."/>
            <person name="Le Chatelier E."/>
            <person name="Peletier E."/>
            <person name="Bonde I."/>
            <person name="Nielsen T."/>
            <person name="Manichanh C."/>
            <person name="Arumugam M."/>
            <person name="Batto J."/>
            <person name="Santos M.B.Q.D."/>
            <person name="Blom N."/>
            <person name="Borruel N."/>
            <person name="Burgdorf K.S."/>
            <person name="Boumezbeur F."/>
            <person name="Casellas F."/>
            <person name="Dore J."/>
            <person name="Guarner F."/>
            <person name="Hansen T."/>
            <person name="Hildebrand F."/>
            <person name="Kaas R.S."/>
            <person name="Kennedy S."/>
            <person name="Kristiansen K."/>
            <person name="Kultima J.R."/>
            <person name="Leonard P."/>
            <person name="Levenez F."/>
            <person name="Lund O."/>
            <person name="Moumen B."/>
            <person name="Le Paslier D."/>
            <person name="Pons N."/>
            <person name="Pedersen O."/>
            <person name="Prifti E."/>
            <person name="Qin J."/>
            <person name="Raes J."/>
            <person name="Tap J."/>
            <person name="Tims S."/>
            <person name="Ussery D.W."/>
            <person name="Yamada T."/>
            <person name="MetaHit consortium"/>
            <person name="Renault P."/>
            <person name="Sicheritz-Ponten T."/>
            <person name="Bork P."/>
            <person name="Wang J."/>
            <person name="Brunak S."/>
            <person name="Ehrlich S.D."/>
        </authorList>
    </citation>
    <scope>NUCLEOTIDE SEQUENCE [LARGE SCALE GENOMIC DNA]</scope>
</reference>
<organism evidence="3 4">
    <name type="scientific">Bacteroides pectinophilus CAG:437</name>
    <dbReference type="NCBI Taxonomy" id="1263051"/>
    <lineage>
        <taxon>Bacteria</taxon>
        <taxon>Bacillati</taxon>
        <taxon>Bacillota</taxon>
        <taxon>Clostridia</taxon>
        <taxon>Eubacteriales</taxon>
    </lineage>
</organism>
<dbReference type="SUPFAM" id="SSF47413">
    <property type="entry name" value="lambda repressor-like DNA-binding domains"/>
    <property type="match status" value="1"/>
</dbReference>
<dbReference type="CDD" id="cd00093">
    <property type="entry name" value="HTH_XRE"/>
    <property type="match status" value="1"/>
</dbReference>
<comment type="caution">
    <text evidence="3">The sequence shown here is derived from an EMBL/GenBank/DDBJ whole genome shotgun (WGS) entry which is preliminary data.</text>
</comment>
<dbReference type="PANTHER" id="PTHR46558">
    <property type="entry name" value="TRACRIPTIONAL REGULATORY PROTEIN-RELATED-RELATED"/>
    <property type="match status" value="1"/>
</dbReference>
<dbReference type="SMART" id="SM00530">
    <property type="entry name" value="HTH_XRE"/>
    <property type="match status" value="1"/>
</dbReference>
<protein>
    <submittedName>
        <fullName evidence="3">DNA-binding helix-turn-helix protein</fullName>
    </submittedName>
</protein>
<keyword evidence="1 3" id="KW-0238">DNA-binding</keyword>
<evidence type="ECO:0000256" key="1">
    <source>
        <dbReference type="ARBA" id="ARBA00023125"/>
    </source>
</evidence>
<proteinExistence type="predicted"/>
<name>R7B399_9FIRM</name>
<evidence type="ECO:0000313" key="4">
    <source>
        <dbReference type="Proteomes" id="UP000018141"/>
    </source>
</evidence>
<dbReference type="InterPro" id="IPR001387">
    <property type="entry name" value="Cro/C1-type_HTH"/>
</dbReference>
<dbReference type="AlphaFoldDB" id="R7B399"/>
<accession>R7B399</accession>
<dbReference type="Gene3D" id="1.10.260.40">
    <property type="entry name" value="lambda repressor-like DNA-binding domains"/>
    <property type="match status" value="1"/>
</dbReference>
<sequence length="109" mass="12316">MLLYDFRMIGNNLLAYRKKLGMTQGEVADAAGISDRTYADIERGTVNMHVETLLRICKVLHVTPDDVLTDEDVELDCEQNEIIEWLNNSSPKTRATALQLLNVYLSSLT</sequence>
<dbReference type="EMBL" id="CBHH010000059">
    <property type="protein sequence ID" value="CDD58736.1"/>
    <property type="molecule type" value="Genomic_DNA"/>
</dbReference>
<dbReference type="InterPro" id="IPR010982">
    <property type="entry name" value="Lambda_DNA-bd_dom_sf"/>
</dbReference>
<dbReference type="PROSITE" id="PS50943">
    <property type="entry name" value="HTH_CROC1"/>
    <property type="match status" value="1"/>
</dbReference>
<dbReference type="GO" id="GO:0003677">
    <property type="term" value="F:DNA binding"/>
    <property type="evidence" value="ECO:0007669"/>
    <property type="project" value="UniProtKB-KW"/>
</dbReference>
<dbReference type="Pfam" id="PF01381">
    <property type="entry name" value="HTH_3"/>
    <property type="match status" value="1"/>
</dbReference>
<dbReference type="PANTHER" id="PTHR46558:SF4">
    <property type="entry name" value="DNA-BIDING PHAGE PROTEIN"/>
    <property type="match status" value="1"/>
</dbReference>
<evidence type="ECO:0000259" key="2">
    <source>
        <dbReference type="PROSITE" id="PS50943"/>
    </source>
</evidence>
<evidence type="ECO:0000313" key="3">
    <source>
        <dbReference type="EMBL" id="CDD58736.1"/>
    </source>
</evidence>